<dbReference type="Proteomes" id="UP000465306">
    <property type="component" value="Unassembled WGS sequence"/>
</dbReference>
<dbReference type="PANTHER" id="PTHR46766:SF1">
    <property type="entry name" value="GLUTAMINE-RICH PROTEIN 2"/>
    <property type="match status" value="1"/>
</dbReference>
<dbReference type="InterPro" id="IPR000030">
    <property type="entry name" value="PPE_dom"/>
</dbReference>
<evidence type="ECO:0000313" key="8">
    <source>
        <dbReference type="Proteomes" id="UP000663583"/>
    </source>
</evidence>
<gene>
    <name evidence="5" type="primary">PPE32_6</name>
    <name evidence="6" type="ORF">I2456_16575</name>
    <name evidence="5" type="ORF">MKUB_54510</name>
</gene>
<feature type="domain" description="PPE" evidence="3">
    <location>
        <begin position="2"/>
        <end position="165"/>
    </location>
</feature>
<dbReference type="KEGG" id="mku:I2456_16575"/>
<reference evidence="5 7" key="1">
    <citation type="journal article" date="2019" name="Emerg. Microbes Infect.">
        <title>Comprehensive subspecies identification of 175 nontuberculous mycobacteria species based on 7547 genomic profiles.</title>
        <authorList>
            <person name="Matsumoto Y."/>
            <person name="Kinjo T."/>
            <person name="Motooka D."/>
            <person name="Nabeya D."/>
            <person name="Jung N."/>
            <person name="Uechi K."/>
            <person name="Horii T."/>
            <person name="Iida T."/>
            <person name="Fujita J."/>
            <person name="Nakamura S."/>
        </authorList>
    </citation>
    <scope>NUCLEOTIDE SEQUENCE [LARGE SCALE GENOMIC DNA]</scope>
    <source>
        <strain evidence="5 7">JCM 13573</strain>
    </source>
</reference>
<dbReference type="Gene3D" id="1.20.1260.20">
    <property type="entry name" value="PPE superfamily"/>
    <property type="match status" value="1"/>
</dbReference>
<accession>A0AAX1J3W6</accession>
<evidence type="ECO:0000259" key="3">
    <source>
        <dbReference type="Pfam" id="PF00823"/>
    </source>
</evidence>
<comment type="similarity">
    <text evidence="1">Belongs to the mycobacterial PPE family.</text>
</comment>
<evidence type="ECO:0000313" key="6">
    <source>
        <dbReference type="EMBL" id="QPI36163.1"/>
    </source>
</evidence>
<dbReference type="RefSeq" id="WP_085075205.1">
    <property type="nucleotide sequence ID" value="NZ_BLKU01000005.1"/>
</dbReference>
<evidence type="ECO:0000256" key="2">
    <source>
        <dbReference type="SAM" id="MobiDB-lite"/>
    </source>
</evidence>
<dbReference type="Proteomes" id="UP000663583">
    <property type="component" value="Chromosome"/>
</dbReference>
<evidence type="ECO:0000259" key="4">
    <source>
        <dbReference type="Pfam" id="PF12484"/>
    </source>
</evidence>
<name>A0AAX1J3W6_9MYCO</name>
<dbReference type="EMBL" id="CP065047">
    <property type="protein sequence ID" value="QPI36163.1"/>
    <property type="molecule type" value="Genomic_DNA"/>
</dbReference>
<evidence type="ECO:0000256" key="1">
    <source>
        <dbReference type="ARBA" id="ARBA00010652"/>
    </source>
</evidence>
<reference evidence="6" key="3">
    <citation type="submission" date="2020-11" db="EMBL/GenBank/DDBJ databases">
        <title>Intraspecies plasmid and genomic variation of Mycobacterium kubicae revealed by the complete genome sequences of two clinical isolates.</title>
        <authorList>
            <person name="Hendrix J.R."/>
            <person name="Epperson L.E."/>
            <person name="Honda J.R."/>
            <person name="Strong M."/>
        </authorList>
    </citation>
    <scope>NUCLEOTIDE SEQUENCE</scope>
    <source>
        <strain evidence="6">JCM 13573</strain>
    </source>
</reference>
<dbReference type="Pfam" id="PF00823">
    <property type="entry name" value="PPE"/>
    <property type="match status" value="1"/>
</dbReference>
<dbReference type="EMBL" id="BLKU01000005">
    <property type="protein sequence ID" value="GFG67961.1"/>
    <property type="molecule type" value="Genomic_DNA"/>
</dbReference>
<dbReference type="SUPFAM" id="SSF140459">
    <property type="entry name" value="PE/PPE dimer-like"/>
    <property type="match status" value="1"/>
</dbReference>
<evidence type="ECO:0000313" key="5">
    <source>
        <dbReference type="EMBL" id="GFG67961.1"/>
    </source>
</evidence>
<organism evidence="6 8">
    <name type="scientific">Mycobacterium kubicae</name>
    <dbReference type="NCBI Taxonomy" id="120959"/>
    <lineage>
        <taxon>Bacteria</taxon>
        <taxon>Bacillati</taxon>
        <taxon>Actinomycetota</taxon>
        <taxon>Actinomycetes</taxon>
        <taxon>Mycobacteriales</taxon>
        <taxon>Mycobacteriaceae</taxon>
        <taxon>Mycobacterium</taxon>
        <taxon>Mycobacterium simiae complex</taxon>
    </lineage>
</organism>
<protein>
    <submittedName>
        <fullName evidence="6">PPE domain-containing protein</fullName>
    </submittedName>
    <submittedName>
        <fullName evidence="5">PPE family protein</fullName>
    </submittedName>
</protein>
<feature type="region of interest" description="Disordered" evidence="2">
    <location>
        <begin position="371"/>
        <end position="401"/>
    </location>
</feature>
<dbReference type="PANTHER" id="PTHR46766">
    <property type="entry name" value="GLUTAMINE-RICH PROTEIN 2"/>
    <property type="match status" value="1"/>
</dbReference>
<dbReference type="FunFam" id="1.20.1260.20:FF:000001">
    <property type="entry name" value="PPE family protein PPE41"/>
    <property type="match status" value="1"/>
</dbReference>
<dbReference type="InterPro" id="IPR022171">
    <property type="entry name" value="PPE_C"/>
</dbReference>
<evidence type="ECO:0000313" key="7">
    <source>
        <dbReference type="Proteomes" id="UP000465306"/>
    </source>
</evidence>
<dbReference type="InterPro" id="IPR038332">
    <property type="entry name" value="PPE_sf"/>
</dbReference>
<dbReference type="Pfam" id="PF12484">
    <property type="entry name" value="PPE-SVP"/>
    <property type="match status" value="1"/>
</dbReference>
<proteinExistence type="inferred from homology"/>
<feature type="domain" description="PPE family C-terminal" evidence="4">
    <location>
        <begin position="304"/>
        <end position="376"/>
    </location>
</feature>
<reference evidence="5" key="2">
    <citation type="submission" date="2020-02" db="EMBL/GenBank/DDBJ databases">
        <authorList>
            <person name="Matsumoto Y."/>
            <person name="Kinjo T."/>
            <person name="Motooka D."/>
            <person name="Nabeya D."/>
            <person name="Jung N."/>
            <person name="Uechi K."/>
            <person name="Horii T."/>
            <person name="Iida T."/>
            <person name="Fujita J."/>
            <person name="Nakamura S."/>
        </authorList>
    </citation>
    <scope>NUCLEOTIDE SEQUENCE</scope>
    <source>
        <strain evidence="5">JCM 13573</strain>
    </source>
</reference>
<dbReference type="GO" id="GO:0052572">
    <property type="term" value="P:response to host immune response"/>
    <property type="evidence" value="ECO:0007669"/>
    <property type="project" value="TreeGrafter"/>
</dbReference>
<keyword evidence="7" id="KW-1185">Reference proteome</keyword>
<dbReference type="AlphaFoldDB" id="A0AAX1J3W6"/>
<sequence>MDFASLPPEINSGRLYTGPGSAPMLAAAEAWEHLAAELFSTASSYRSVIAGLTAAPWVGPSSTTMAAAASSYAVWMSDTAIRVEQTASQARAAAAAYETAFAATVPPEIVAANRSLLLMLVATNQLGQNTPAIAATEAQYAEMWAQDVGAMFGYAGSSAMATQVTPFNSPVPNTNSAGLASQAAAVGQAGQAPAGIAQSTLSQIAEDFSAVPSALSNMVSLGPIGPLSPLDILDVGADLIAFGIDAPVSPIGAVSLPIDLVGAQTGLHTDEIVSGWQESGVLPEVGAASPTSTATNVVSRMVTGAYGEGNLVGGLSVPATWTAATPAVVPVALQLPATNIGAEQLAATAGSGTTLGDMALAGMAGRAVGDTLGVRSRTPGKVTPKGHAKVGAASSTAEESPEVVSAPRAVVTGIAAEIREFAELREQGLLTDEQFIEQRNRLLGL</sequence>